<dbReference type="CDD" id="cd02209">
    <property type="entry name" value="cupin_XRE_C"/>
    <property type="match status" value="1"/>
</dbReference>
<dbReference type="PROSITE" id="PS50943">
    <property type="entry name" value="HTH_CROC1"/>
    <property type="match status" value="1"/>
</dbReference>
<proteinExistence type="predicted"/>
<evidence type="ECO:0000313" key="2">
    <source>
        <dbReference type="EMBL" id="GAD54170.1"/>
    </source>
</evidence>
<dbReference type="InterPro" id="IPR001387">
    <property type="entry name" value="Cro/C1-type_HTH"/>
</dbReference>
<dbReference type="STRING" id="1337093.MBELCI_0222"/>
<keyword evidence="3" id="KW-1185">Reference proteome</keyword>
<dbReference type="EMBL" id="BATB01000002">
    <property type="protein sequence ID" value="GAD54170.1"/>
    <property type="molecule type" value="Genomic_DNA"/>
</dbReference>
<dbReference type="AlphaFoldDB" id="U2YYM5"/>
<comment type="caution">
    <text evidence="2">The sequence shown here is derived from an EMBL/GenBank/DDBJ whole genome shotgun (WGS) entry which is preliminary data.</text>
</comment>
<dbReference type="Gene3D" id="2.60.120.10">
    <property type="entry name" value="Jelly Rolls"/>
    <property type="match status" value="1"/>
</dbReference>
<dbReference type="Pfam" id="PF07883">
    <property type="entry name" value="Cupin_2"/>
    <property type="match status" value="1"/>
</dbReference>
<dbReference type="Proteomes" id="UP000016566">
    <property type="component" value="Unassembled WGS sequence"/>
</dbReference>
<evidence type="ECO:0000313" key="3">
    <source>
        <dbReference type="Proteomes" id="UP000016566"/>
    </source>
</evidence>
<sequence length="150" mass="16880">MERDRSQPSYSDLAAFARAFEIPISELFRHSTQTDAEEHDVLRREQRREITPDSTGALDDLLVPVMGGIEFYRSHLLAHSASELPARSGRLEMGTVLEGAFEIWIGGRHHVVEAGDSFWCRGETLSWLNPHDTPCVMIWVVAPLPHDSDA</sequence>
<accession>U2YYM5</accession>
<reference evidence="2" key="1">
    <citation type="journal article" date="2013" name="Genome Announc.">
        <title>Draft Genome Sequence of Loktanella cinnabarina LL-001T, Isolated from Deep-Sea Floor Sediment.</title>
        <authorList>
            <person name="Nishi S."/>
            <person name="Tsubouchi T."/>
            <person name="Takaki Y."/>
            <person name="Koyanagi R."/>
            <person name="Satoh N."/>
            <person name="Maruyama T."/>
            <person name="Hatada Y."/>
        </authorList>
    </citation>
    <scope>NUCLEOTIDE SEQUENCE [LARGE SCALE GENOMIC DNA]</scope>
    <source>
        <strain evidence="2">LL-001</strain>
    </source>
</reference>
<dbReference type="eggNOG" id="COG1396">
    <property type="taxonomic scope" value="Bacteria"/>
</dbReference>
<protein>
    <submittedName>
        <fullName evidence="2">Probable transcriptional regulator</fullName>
    </submittedName>
</protein>
<dbReference type="InterPro" id="IPR011051">
    <property type="entry name" value="RmlC_Cupin_sf"/>
</dbReference>
<organism evidence="2 3">
    <name type="scientific">Limimaricola cinnabarinus LL-001</name>
    <dbReference type="NCBI Taxonomy" id="1337093"/>
    <lineage>
        <taxon>Bacteria</taxon>
        <taxon>Pseudomonadati</taxon>
        <taxon>Pseudomonadota</taxon>
        <taxon>Alphaproteobacteria</taxon>
        <taxon>Rhodobacterales</taxon>
        <taxon>Paracoccaceae</taxon>
        <taxon>Limimaricola</taxon>
    </lineage>
</organism>
<feature type="domain" description="HTH cro/C1-type" evidence="1">
    <location>
        <begin position="1"/>
        <end position="27"/>
    </location>
</feature>
<evidence type="ECO:0000259" key="1">
    <source>
        <dbReference type="PROSITE" id="PS50943"/>
    </source>
</evidence>
<dbReference type="InterPro" id="IPR014710">
    <property type="entry name" value="RmlC-like_jellyroll"/>
</dbReference>
<gene>
    <name evidence="2" type="ORF">MBELCI_0222</name>
</gene>
<dbReference type="InterPro" id="IPR013096">
    <property type="entry name" value="Cupin_2"/>
</dbReference>
<name>U2YYM5_9RHOB</name>
<dbReference type="SUPFAM" id="SSF51182">
    <property type="entry name" value="RmlC-like cupins"/>
    <property type="match status" value="1"/>
</dbReference>